<dbReference type="Gramene" id="TraesCS2A02G550400.1">
    <property type="protein sequence ID" value="TraesCS2A02G550400.1"/>
    <property type="gene ID" value="TraesCS2A02G550400"/>
</dbReference>
<dbReference type="EnsemblPlants" id="TraesCS2A02G550400.1">
    <property type="protein sequence ID" value="TraesCS2A02G550400.1"/>
    <property type="gene ID" value="TraesCS2A02G550400"/>
</dbReference>
<keyword evidence="1" id="KW-0863">Zinc-finger</keyword>
<keyword evidence="5" id="KW-1185">Reference proteome</keyword>
<evidence type="ECO:0000256" key="1">
    <source>
        <dbReference type="PROSITE-ProRule" id="PRU00047"/>
    </source>
</evidence>
<dbReference type="OMA" id="RANIGVM"/>
<dbReference type="AlphaFoldDB" id="A0A3B6B805"/>
<protein>
    <recommendedName>
        <fullName evidence="3">CCHC-type domain-containing protein</fullName>
    </recommendedName>
</protein>
<feature type="domain" description="CCHC-type" evidence="3">
    <location>
        <begin position="198"/>
        <end position="211"/>
    </location>
</feature>
<feature type="compositionally biased region" description="Gly residues" evidence="2">
    <location>
        <begin position="102"/>
        <end position="112"/>
    </location>
</feature>
<evidence type="ECO:0000256" key="2">
    <source>
        <dbReference type="SAM" id="MobiDB-lite"/>
    </source>
</evidence>
<reference evidence="4" key="1">
    <citation type="submission" date="2018-08" db="EMBL/GenBank/DDBJ databases">
        <authorList>
            <person name="Rossello M."/>
        </authorList>
    </citation>
    <scope>NUCLEOTIDE SEQUENCE [LARGE SCALE GENOMIC DNA]</scope>
    <source>
        <strain evidence="4">cv. Chinese Spring</strain>
    </source>
</reference>
<dbReference type="OrthoDB" id="671874at2759"/>
<name>A0A3B6B805_WHEAT</name>
<dbReference type="InterPro" id="IPR036875">
    <property type="entry name" value="Znf_CCHC_sf"/>
</dbReference>
<dbReference type="Gramene" id="TraesCS2A03G1270800.1">
    <property type="protein sequence ID" value="TraesCS2A03G1270800.1.CDS"/>
    <property type="gene ID" value="TraesCS2A03G1270800"/>
</dbReference>
<evidence type="ECO:0000313" key="4">
    <source>
        <dbReference type="EnsemblPlants" id="TraesCS2A02G550400.1"/>
    </source>
</evidence>
<feature type="region of interest" description="Disordered" evidence="2">
    <location>
        <begin position="587"/>
        <end position="648"/>
    </location>
</feature>
<dbReference type="PANTHER" id="PTHR33170:SF34">
    <property type="entry name" value="OS05G0102200 PROTEIN"/>
    <property type="match status" value="1"/>
</dbReference>
<dbReference type="GO" id="GO:0008270">
    <property type="term" value="F:zinc ion binding"/>
    <property type="evidence" value="ECO:0007669"/>
    <property type="project" value="UniProtKB-KW"/>
</dbReference>
<feature type="region of interest" description="Disordered" evidence="2">
    <location>
        <begin position="438"/>
        <end position="494"/>
    </location>
</feature>
<feature type="compositionally biased region" description="Gly residues" evidence="2">
    <location>
        <begin position="33"/>
        <end position="52"/>
    </location>
</feature>
<keyword evidence="1" id="KW-0862">Zinc</keyword>
<reference evidence="4" key="2">
    <citation type="submission" date="2018-10" db="UniProtKB">
        <authorList>
            <consortium name="EnsemblPlants"/>
        </authorList>
    </citation>
    <scope>IDENTIFICATION</scope>
</reference>
<evidence type="ECO:0000259" key="3">
    <source>
        <dbReference type="PROSITE" id="PS50158"/>
    </source>
</evidence>
<dbReference type="Proteomes" id="UP000019116">
    <property type="component" value="Chromosome 2A"/>
</dbReference>
<dbReference type="STRING" id="4565.A0A3B6B805"/>
<feature type="compositionally biased region" description="Polar residues" evidence="2">
    <location>
        <begin position="176"/>
        <end position="189"/>
    </location>
</feature>
<organism evidence="4">
    <name type="scientific">Triticum aestivum</name>
    <name type="common">Wheat</name>
    <dbReference type="NCBI Taxonomy" id="4565"/>
    <lineage>
        <taxon>Eukaryota</taxon>
        <taxon>Viridiplantae</taxon>
        <taxon>Streptophyta</taxon>
        <taxon>Embryophyta</taxon>
        <taxon>Tracheophyta</taxon>
        <taxon>Spermatophyta</taxon>
        <taxon>Magnoliopsida</taxon>
        <taxon>Liliopsida</taxon>
        <taxon>Poales</taxon>
        <taxon>Poaceae</taxon>
        <taxon>BOP clade</taxon>
        <taxon>Pooideae</taxon>
        <taxon>Triticodae</taxon>
        <taxon>Triticeae</taxon>
        <taxon>Triticinae</taxon>
        <taxon>Triticum</taxon>
    </lineage>
</organism>
<keyword evidence="1" id="KW-0479">Metal-binding</keyword>
<feature type="region of interest" description="Disordered" evidence="2">
    <location>
        <begin position="155"/>
        <end position="189"/>
    </location>
</feature>
<feature type="compositionally biased region" description="Gly residues" evidence="2">
    <location>
        <begin position="73"/>
        <end position="90"/>
    </location>
</feature>
<dbReference type="PANTHER" id="PTHR33170">
    <property type="entry name" value="DUF4283 DOMAIN-CONTAINING PROTEIN-RELATED"/>
    <property type="match status" value="1"/>
</dbReference>
<dbReference type="SUPFAM" id="SSF57756">
    <property type="entry name" value="Retrovirus zinc finger-like domains"/>
    <property type="match status" value="1"/>
</dbReference>
<dbReference type="PROSITE" id="PS50158">
    <property type="entry name" value="ZF_CCHC"/>
    <property type="match status" value="1"/>
</dbReference>
<proteinExistence type="predicted"/>
<feature type="compositionally biased region" description="Basic and acidic residues" evidence="2">
    <location>
        <begin position="455"/>
        <end position="464"/>
    </location>
</feature>
<feature type="region of interest" description="Disordered" evidence="2">
    <location>
        <begin position="1"/>
        <end position="123"/>
    </location>
</feature>
<accession>A0A3B6B805</accession>
<sequence>MAGRGDWRGQRPSNSGNSGGGRGSWMQGRRDAGGGGFWAAGRGDVGGGGAGWRGPTQQRPPTPPIFPTQPNPLGGGTYGVEHGFGGGQHGQGEYLVGRDGHGSGQHGNGGFVSGQQGQFYQQPLIPPSGNFQTHPAVGFGAVQFGQMGNDALGSYQYSGTSNSPNQQGRGYGYTDFKSNQSGTSTGPANIGSRSQMTCYKCENTGHAVKDCQTVLFCVNRTKDLHLSRKCSFLSQPKPVASLVGSVADGLQMFSTRTGKKPEPDKNKQAIAIITVKSASLTALQLVNSLSMMFQWGWEWQAKPYLRDSFLVKFPSVNKIDEMKAYNFFGLIGTTTNIKVDRWTNSSTAAFKLYVCWVRITGVPETLEHYQGFCEASSLIGSVLELDMELYRQCGVLRANIGVMNPRKIPSSAPLNESGFIFNIYFQLEDIVEEGGPMEDGILVSYPSGPDSSHNATEKRPREQSNNEEVGCSKSPKHGIGAGRSDKGNTSGSSEVVIPSQYELDKNMVAENEVRQKLLDKKRDAERVLSGVEQVNAEFANSAAMLEDFTEVPDSQKEVEFDCTQDPDDFARRLGISTQKVKEINKQKMREAEARVQKAKDKAALDEAARRRSERHKNKDEGQTMDKATEMAKKKKLEMAPEKRCAKNA</sequence>
<dbReference type="Gene3D" id="4.10.60.10">
    <property type="entry name" value="Zinc finger, CCHC-type"/>
    <property type="match status" value="1"/>
</dbReference>
<evidence type="ECO:0000313" key="5">
    <source>
        <dbReference type="Proteomes" id="UP000019116"/>
    </source>
</evidence>
<dbReference type="SMR" id="A0A3B6B805"/>
<feature type="compositionally biased region" description="Polar residues" evidence="2">
    <location>
        <begin position="155"/>
        <end position="168"/>
    </location>
</feature>
<dbReference type="InterPro" id="IPR001878">
    <property type="entry name" value="Znf_CCHC"/>
</dbReference>
<dbReference type="GO" id="GO:0003676">
    <property type="term" value="F:nucleic acid binding"/>
    <property type="evidence" value="ECO:0007669"/>
    <property type="project" value="InterPro"/>
</dbReference>
<feature type="compositionally biased region" description="Pro residues" evidence="2">
    <location>
        <begin position="58"/>
        <end position="70"/>
    </location>
</feature>